<comment type="similarity">
    <text evidence="1">Belongs to the TRAFAC class TrmE-Era-EngA-EngB-Septin-like GTPase superfamily. AIG1/Toc34/Toc159-like paraseptin GTPase family. IAN subfamily.</text>
</comment>
<dbReference type="InterPro" id="IPR027417">
    <property type="entry name" value="P-loop_NTPase"/>
</dbReference>
<sequence length="344" mass="38841">MASSISAVNVHLIGKQGSGKSATGNSILQRKAFRTVLSGDAVTAEFKSETVSHYDHRMLIWDGPGVTENQRQTVEIVRNIQGTVRERKTEHHVLLWVIRYGEQCSGVDEHLLKELTNNFGQKFVKANCVVVVTYKDNFDSDVEKSGLTFETWMKQQAGFFKKLCQMCEYKVVPINNRIKTGEQTKVLLPFLLKTSEPIEVIDYQHLDDQPKQLAAGNSARALPMPRTSGRNRQVPATPYGRQTKLRGDDRDALNLKAQIDELVQVFSKDTQKNKLASLEKIRNELKTCKLTEKGHVLEAVRREVEREIAMCQASMRHDEQTMQYMNHLGQVLQSGSSDDLGPLA</sequence>
<evidence type="ECO:0000259" key="5">
    <source>
        <dbReference type="PROSITE" id="PS51720"/>
    </source>
</evidence>
<gene>
    <name evidence="6" type="ORF">RRG08_063020</name>
</gene>
<dbReference type="InterPro" id="IPR045058">
    <property type="entry name" value="GIMA/IAN/Toc"/>
</dbReference>
<dbReference type="PROSITE" id="PS51720">
    <property type="entry name" value="G_AIG1"/>
    <property type="match status" value="1"/>
</dbReference>
<proteinExistence type="inferred from homology"/>
<dbReference type="AlphaFoldDB" id="A0AAE0YBG8"/>
<evidence type="ECO:0000313" key="7">
    <source>
        <dbReference type="Proteomes" id="UP001283361"/>
    </source>
</evidence>
<keyword evidence="7" id="KW-1185">Reference proteome</keyword>
<evidence type="ECO:0000256" key="2">
    <source>
        <dbReference type="ARBA" id="ARBA00022741"/>
    </source>
</evidence>
<protein>
    <recommendedName>
        <fullName evidence="5">AIG1-type G domain-containing protein</fullName>
    </recommendedName>
</protein>
<keyword evidence="3" id="KW-0342">GTP-binding</keyword>
<feature type="region of interest" description="Disordered" evidence="4">
    <location>
        <begin position="221"/>
        <end position="245"/>
    </location>
</feature>
<accession>A0AAE0YBG8</accession>
<dbReference type="Gene3D" id="3.40.50.300">
    <property type="entry name" value="P-loop containing nucleotide triphosphate hydrolases"/>
    <property type="match status" value="1"/>
</dbReference>
<evidence type="ECO:0000256" key="3">
    <source>
        <dbReference type="ARBA" id="ARBA00023134"/>
    </source>
</evidence>
<name>A0AAE0YBG8_9GAST</name>
<dbReference type="Proteomes" id="UP001283361">
    <property type="component" value="Unassembled WGS sequence"/>
</dbReference>
<dbReference type="GO" id="GO:0005525">
    <property type="term" value="F:GTP binding"/>
    <property type="evidence" value="ECO:0007669"/>
    <property type="project" value="UniProtKB-KW"/>
</dbReference>
<evidence type="ECO:0000256" key="4">
    <source>
        <dbReference type="SAM" id="MobiDB-lite"/>
    </source>
</evidence>
<dbReference type="InterPro" id="IPR006703">
    <property type="entry name" value="G_AIG1"/>
</dbReference>
<organism evidence="6 7">
    <name type="scientific">Elysia crispata</name>
    <name type="common">lettuce slug</name>
    <dbReference type="NCBI Taxonomy" id="231223"/>
    <lineage>
        <taxon>Eukaryota</taxon>
        <taxon>Metazoa</taxon>
        <taxon>Spiralia</taxon>
        <taxon>Lophotrochozoa</taxon>
        <taxon>Mollusca</taxon>
        <taxon>Gastropoda</taxon>
        <taxon>Heterobranchia</taxon>
        <taxon>Euthyneura</taxon>
        <taxon>Panpulmonata</taxon>
        <taxon>Sacoglossa</taxon>
        <taxon>Placobranchoidea</taxon>
        <taxon>Plakobranchidae</taxon>
        <taxon>Elysia</taxon>
    </lineage>
</organism>
<reference evidence="6" key="1">
    <citation type="journal article" date="2023" name="G3 (Bethesda)">
        <title>A reference genome for the long-term kleptoplast-retaining sea slug Elysia crispata morphotype clarki.</title>
        <authorList>
            <person name="Eastman K.E."/>
            <person name="Pendleton A.L."/>
            <person name="Shaikh M.A."/>
            <person name="Suttiyut T."/>
            <person name="Ogas R."/>
            <person name="Tomko P."/>
            <person name="Gavelis G."/>
            <person name="Widhalm J.R."/>
            <person name="Wisecaver J.H."/>
        </authorList>
    </citation>
    <scope>NUCLEOTIDE SEQUENCE</scope>
    <source>
        <strain evidence="6">ECLA1</strain>
    </source>
</reference>
<feature type="domain" description="AIG1-type G" evidence="5">
    <location>
        <begin position="5"/>
        <end position="214"/>
    </location>
</feature>
<dbReference type="Pfam" id="PF04548">
    <property type="entry name" value="AIG1"/>
    <property type="match status" value="1"/>
</dbReference>
<dbReference type="SUPFAM" id="SSF52540">
    <property type="entry name" value="P-loop containing nucleoside triphosphate hydrolases"/>
    <property type="match status" value="1"/>
</dbReference>
<comment type="caution">
    <text evidence="6">The sequence shown here is derived from an EMBL/GenBank/DDBJ whole genome shotgun (WGS) entry which is preliminary data.</text>
</comment>
<evidence type="ECO:0000256" key="1">
    <source>
        <dbReference type="ARBA" id="ARBA00008535"/>
    </source>
</evidence>
<dbReference type="EMBL" id="JAWDGP010006601">
    <property type="protein sequence ID" value="KAK3738161.1"/>
    <property type="molecule type" value="Genomic_DNA"/>
</dbReference>
<dbReference type="PANTHER" id="PTHR10903">
    <property type="entry name" value="GTPASE, IMAP FAMILY MEMBER-RELATED"/>
    <property type="match status" value="1"/>
</dbReference>
<dbReference type="PANTHER" id="PTHR10903:SF184">
    <property type="entry name" value="GTP-BINDING PROTEIN A"/>
    <property type="match status" value="1"/>
</dbReference>
<evidence type="ECO:0000313" key="6">
    <source>
        <dbReference type="EMBL" id="KAK3738161.1"/>
    </source>
</evidence>
<keyword evidence="2" id="KW-0547">Nucleotide-binding</keyword>